<dbReference type="InterPro" id="IPR050971">
    <property type="entry name" value="Cadherin-domain_protein"/>
</dbReference>
<keyword evidence="3" id="KW-0677">Repeat</keyword>
<dbReference type="EMBL" id="LR590464">
    <property type="protein sequence ID" value="VTP66912.1"/>
    <property type="molecule type" value="Genomic_DNA"/>
</dbReference>
<protein>
    <submittedName>
        <fullName evidence="9">Uncharacterized protein conserved in bacteria</fullName>
    </submittedName>
</protein>
<evidence type="ECO:0000256" key="6">
    <source>
        <dbReference type="ARBA" id="ARBA00022989"/>
    </source>
</evidence>
<dbReference type="InterPro" id="IPR015919">
    <property type="entry name" value="Cadherin-like_sf"/>
</dbReference>
<evidence type="ECO:0000313" key="9">
    <source>
        <dbReference type="EMBL" id="VTP66912.1"/>
    </source>
</evidence>
<feature type="domain" description="Cadherin" evidence="8">
    <location>
        <begin position="127"/>
        <end position="227"/>
    </location>
</feature>
<keyword evidence="5" id="KW-0130">Cell adhesion</keyword>
<evidence type="ECO:0000256" key="1">
    <source>
        <dbReference type="ARBA" id="ARBA00004370"/>
    </source>
</evidence>
<dbReference type="PRINTS" id="PR00205">
    <property type="entry name" value="CADHERIN"/>
</dbReference>
<name>A0A4U9HR45_9ENTR</name>
<dbReference type="PANTHER" id="PTHR24025:SF31">
    <property type="entry name" value="NEURAL-CADHERIN"/>
    <property type="match status" value="1"/>
</dbReference>
<feature type="domain" description="Cadherin" evidence="8">
    <location>
        <begin position="935"/>
        <end position="1035"/>
    </location>
</feature>
<dbReference type="CDD" id="cd11304">
    <property type="entry name" value="Cadherin_repeat"/>
    <property type="match status" value="12"/>
</dbReference>
<accession>A0A4U9HR45</accession>
<evidence type="ECO:0000256" key="3">
    <source>
        <dbReference type="ARBA" id="ARBA00022737"/>
    </source>
</evidence>
<dbReference type="PANTHER" id="PTHR24025">
    <property type="entry name" value="DESMOGLEIN FAMILY MEMBER"/>
    <property type="match status" value="1"/>
</dbReference>
<comment type="subcellular location">
    <subcellularLocation>
        <location evidence="1">Membrane</location>
    </subcellularLocation>
</comment>
<dbReference type="Pfam" id="PF00028">
    <property type="entry name" value="Cadherin"/>
    <property type="match status" value="12"/>
</dbReference>
<gene>
    <name evidence="9" type="ORF">NCTC13032_02777</name>
</gene>
<keyword evidence="2" id="KW-0812">Transmembrane</keyword>
<dbReference type="Proteomes" id="UP000310719">
    <property type="component" value="Chromosome"/>
</dbReference>
<feature type="domain" description="Cadherin" evidence="8">
    <location>
        <begin position="733"/>
        <end position="833"/>
    </location>
</feature>
<feature type="domain" description="Cadherin" evidence="8">
    <location>
        <begin position="26"/>
        <end position="126"/>
    </location>
</feature>
<evidence type="ECO:0000256" key="7">
    <source>
        <dbReference type="ARBA" id="ARBA00023136"/>
    </source>
</evidence>
<evidence type="ECO:0000256" key="5">
    <source>
        <dbReference type="ARBA" id="ARBA00022889"/>
    </source>
</evidence>
<dbReference type="GO" id="GO:0005911">
    <property type="term" value="C:cell-cell junction"/>
    <property type="evidence" value="ECO:0007669"/>
    <property type="project" value="TreeGrafter"/>
</dbReference>
<dbReference type="Gene3D" id="2.60.40.60">
    <property type="entry name" value="Cadherins"/>
    <property type="match status" value="12"/>
</dbReference>
<dbReference type="InterPro" id="IPR002126">
    <property type="entry name" value="Cadherin-like_dom"/>
</dbReference>
<keyword evidence="4" id="KW-0106">Calcium</keyword>
<keyword evidence="6" id="KW-1133">Transmembrane helix</keyword>
<feature type="domain" description="Cadherin" evidence="8">
    <location>
        <begin position="329"/>
        <end position="429"/>
    </location>
</feature>
<dbReference type="STRING" id="83655.APT61_13500"/>
<dbReference type="SUPFAM" id="SSF49313">
    <property type="entry name" value="Cadherin-like"/>
    <property type="match status" value="12"/>
</dbReference>
<dbReference type="GO" id="GO:0007156">
    <property type="term" value="P:homophilic cell adhesion via plasma membrane adhesion molecules"/>
    <property type="evidence" value="ECO:0007669"/>
    <property type="project" value="InterPro"/>
</dbReference>
<sequence length="1300" mass="128771">MQRATTAARRVTLAVNNLDEVAPVITSGTTATAINENSGAGQVIYTATATDTADISGGVTFSLQPGSDAGLTINPITGAVTLTGNPDFESKASYSFTVVATDAAGNHSSQAVTLGINNLDEVAPTITSGTTATAINENSGAGQVIYTATATDNADISGGVTFSLKAGSDAGLTIDPVTGAVTLTGNPDFENKASYSFTVVATDAAGNHSSQTVTLGINNLDEVAPTITSGTTATAINENSGAGQVIYTATATDTADISGGVTFSLKAGSDAGLTIDPVTGAVTLTGNPDFENKASYSFTVVATDAAGNHSSQVVTLAVNNLDEVAPTITSGTTATAINENSGAGQVIYTATATDNADISGGVTFSLKAGSDAGLTIDPVTGAVTLTGNPDFESKASYSFTVVATDAAGNHSSQVVTLAVNNLDEVAPTITSGTTATAINENSGAGQVIYTATVTDNADISGGVTFSLQAGSDAGLTINPVTGAVTLSGNPDFESKASYSFTVVATDAAGNHSSQVVTLAVNNLDEVAPTITSGTTATAIDENSGAGQVIYTATATDTADISGGVTFSLKAGSDAGLTIDPVTGAVTLSGNPDFESKASYSFTVVATDAAGNHSSQVVTLGINNLDEVAPTITSGITATAIDENSGAGQVIYTATATDTADISGGVTFSLKAGSDAGLTIDPVTGAVILTGNPDFENKASYSFTVVATDAAGNHSSQAVTLAVNNLDEVAPTITSSNIATAINENSGAGQVIYTATATDNADISGGVTFSLKAGSDAGLTIDPISGAVTLTGNPDFENKASYSFTVVATDAAGNHSSQAVTLGINNLDEVAPTITSGTTATAINENSGAGQVIYTATATDTADISGGVTFSLKAGSDAGLTIDPVTGAVTLTGNPDFESKASYSFTVVATDAAGNHSSQAVTLGINNLDEVAPVITSGTIATAIDENSGAGQVIYTATATDTADISGGVTFSLQPGSDAGLTIDPVTGAVTLSGNPDFESKVSYSFTVVATDAAGNHSSQTVTLAVNNLDEVAPTITSGTIATAIDENSGAGQVIYTATATDNADISGGVTFSLQPGSDAGLTIDPITGAVTLTGNPDFESKASYSFTVVATDAAGNHSSQAVTLTVNNLDEVAPTITSGTTATAINENSGAGQIVYTATATDTADISGGVTFSLQPGSDAGLTINPVTGAVTLTGNPDFESKASYSFTVVATDAAGNHSSQAVTLGINNFDEVAPSFTTGNSSDSYASATVNVAENTAAAPLSILRRLTIMTPPTVASTSLTAWLTKMVPQTLSISALTL</sequence>
<feature type="domain" description="Cadherin" evidence="8">
    <location>
        <begin position="632"/>
        <end position="732"/>
    </location>
</feature>
<feature type="domain" description="Cadherin" evidence="8">
    <location>
        <begin position="834"/>
        <end position="934"/>
    </location>
</feature>
<feature type="domain" description="Cadherin" evidence="8">
    <location>
        <begin position="1137"/>
        <end position="1237"/>
    </location>
</feature>
<keyword evidence="7" id="KW-0472">Membrane</keyword>
<evidence type="ECO:0000256" key="2">
    <source>
        <dbReference type="ARBA" id="ARBA00022692"/>
    </source>
</evidence>
<feature type="domain" description="Cadherin" evidence="8">
    <location>
        <begin position="430"/>
        <end position="530"/>
    </location>
</feature>
<feature type="domain" description="Cadherin" evidence="8">
    <location>
        <begin position="531"/>
        <end position="631"/>
    </location>
</feature>
<evidence type="ECO:0000313" key="10">
    <source>
        <dbReference type="Proteomes" id="UP000310719"/>
    </source>
</evidence>
<reference evidence="9 10" key="1">
    <citation type="submission" date="2019-05" db="EMBL/GenBank/DDBJ databases">
        <authorList>
            <consortium name="Pathogen Informatics"/>
        </authorList>
    </citation>
    <scope>NUCLEOTIDE SEQUENCE [LARGE SCALE GENOMIC DNA]</scope>
    <source>
        <strain evidence="9 10">NCTC13032</strain>
    </source>
</reference>
<proteinExistence type="predicted"/>
<organism evidence="9 10">
    <name type="scientific">Leclercia adecarboxylata</name>
    <dbReference type="NCBI Taxonomy" id="83655"/>
    <lineage>
        <taxon>Bacteria</taxon>
        <taxon>Pseudomonadati</taxon>
        <taxon>Pseudomonadota</taxon>
        <taxon>Gammaproteobacteria</taxon>
        <taxon>Enterobacterales</taxon>
        <taxon>Enterobacteriaceae</taxon>
        <taxon>Leclercia</taxon>
    </lineage>
</organism>
<evidence type="ECO:0000259" key="8">
    <source>
        <dbReference type="PROSITE" id="PS50268"/>
    </source>
</evidence>
<feature type="domain" description="Cadherin" evidence="8">
    <location>
        <begin position="228"/>
        <end position="328"/>
    </location>
</feature>
<feature type="domain" description="Cadherin" evidence="8">
    <location>
        <begin position="1036"/>
        <end position="1136"/>
    </location>
</feature>
<dbReference type="GO" id="GO:0005509">
    <property type="term" value="F:calcium ion binding"/>
    <property type="evidence" value="ECO:0007669"/>
    <property type="project" value="InterPro"/>
</dbReference>
<dbReference type="SMART" id="SM00112">
    <property type="entry name" value="CA"/>
    <property type="match status" value="12"/>
</dbReference>
<dbReference type="GO" id="GO:0016020">
    <property type="term" value="C:membrane"/>
    <property type="evidence" value="ECO:0007669"/>
    <property type="project" value="UniProtKB-SubCell"/>
</dbReference>
<evidence type="ECO:0000256" key="4">
    <source>
        <dbReference type="ARBA" id="ARBA00022837"/>
    </source>
</evidence>
<dbReference type="PROSITE" id="PS50268">
    <property type="entry name" value="CADHERIN_2"/>
    <property type="match status" value="12"/>
</dbReference>